<dbReference type="PANTHER" id="PTHR48287">
    <property type="entry name" value="ARM REPEAT SUPERFAMILY PROTEIN"/>
    <property type="match status" value="1"/>
</dbReference>
<dbReference type="AlphaFoldDB" id="A0A5B0PVC0"/>
<sequence>MRSLLEIISEKELNESYQKIKNLLDQSIKSKSPSTVTTQKMLDLLTVLLPRLITSTTNEQGEEGHANKMKRLMEIRGLISQDQFILASDSNLQKKSFELLTTFLELVCQRGLVKEAIDDLDGLIATLLALNEKG</sequence>
<dbReference type="EMBL" id="VSWC01000041">
    <property type="protein sequence ID" value="KAA1104762.1"/>
    <property type="molecule type" value="Genomic_DNA"/>
</dbReference>
<dbReference type="InterPro" id="IPR052087">
    <property type="entry name" value="RRP12"/>
</dbReference>
<proteinExistence type="predicted"/>
<name>A0A5B0PVC0_PUCGR</name>
<comment type="caution">
    <text evidence="1">The sequence shown here is derived from an EMBL/GenBank/DDBJ whole genome shotgun (WGS) entry which is preliminary data.</text>
</comment>
<evidence type="ECO:0000313" key="2">
    <source>
        <dbReference type="Proteomes" id="UP000324748"/>
    </source>
</evidence>
<organism evidence="1 2">
    <name type="scientific">Puccinia graminis f. sp. tritici</name>
    <dbReference type="NCBI Taxonomy" id="56615"/>
    <lineage>
        <taxon>Eukaryota</taxon>
        <taxon>Fungi</taxon>
        <taxon>Dikarya</taxon>
        <taxon>Basidiomycota</taxon>
        <taxon>Pucciniomycotina</taxon>
        <taxon>Pucciniomycetes</taxon>
        <taxon>Pucciniales</taxon>
        <taxon>Pucciniaceae</taxon>
        <taxon>Puccinia</taxon>
    </lineage>
</organism>
<dbReference type="Proteomes" id="UP000324748">
    <property type="component" value="Unassembled WGS sequence"/>
</dbReference>
<dbReference type="OrthoDB" id="10438074at2759"/>
<evidence type="ECO:0000313" key="1">
    <source>
        <dbReference type="EMBL" id="KAA1104762.1"/>
    </source>
</evidence>
<gene>
    <name evidence="1" type="ORF">PGT21_031372</name>
</gene>
<protein>
    <submittedName>
        <fullName evidence="1">Uncharacterized protein</fullName>
    </submittedName>
</protein>
<dbReference type="PANTHER" id="PTHR48287:SF1">
    <property type="entry name" value="ARM REPEAT SUPERFAMILY PROTEIN"/>
    <property type="match status" value="1"/>
</dbReference>
<keyword evidence="2" id="KW-1185">Reference proteome</keyword>
<reference evidence="1 2" key="1">
    <citation type="submission" date="2019-05" db="EMBL/GenBank/DDBJ databases">
        <title>Emergence of the Ug99 lineage of the wheat stem rust pathogen through somatic hybridization.</title>
        <authorList>
            <person name="Li F."/>
            <person name="Upadhyaya N.M."/>
            <person name="Sperschneider J."/>
            <person name="Matny O."/>
            <person name="Nguyen-Phuc H."/>
            <person name="Mago R."/>
            <person name="Raley C."/>
            <person name="Miller M.E."/>
            <person name="Silverstein K.A.T."/>
            <person name="Henningsen E."/>
            <person name="Hirsch C.D."/>
            <person name="Visser B."/>
            <person name="Pretorius Z.A."/>
            <person name="Steffenson B.J."/>
            <person name="Schwessinger B."/>
            <person name="Dodds P.N."/>
            <person name="Figueroa M."/>
        </authorList>
    </citation>
    <scope>NUCLEOTIDE SEQUENCE [LARGE SCALE GENOMIC DNA]</scope>
    <source>
        <strain evidence="1">21-0</strain>
    </source>
</reference>
<accession>A0A5B0PVC0</accession>